<name>A0A069S2A8_PHOVU</name>
<gene>
    <name evidence="2" type="ORF">M099_4333</name>
</gene>
<sequence>KKEAKSKAERERIGKWEPERMENGETLPQIVSRSKHIILKHWSKWNEQQKTRAAILFDKFPKLLEGYSLSMKLTDIFNKKSGPDEARLNLARWYNEVEKFDYMEFNKVLDTFSNHSTTIINYFEERLTNASAESFNAKIKAFRSQLRGVADLKFFMFRLARLYA</sequence>
<dbReference type="EMBL" id="JNHM01000165">
    <property type="protein sequence ID" value="KDS44207.1"/>
    <property type="molecule type" value="Genomic_DNA"/>
</dbReference>
<dbReference type="InterPro" id="IPR002560">
    <property type="entry name" value="Transposase_DDE"/>
</dbReference>
<dbReference type="PANTHER" id="PTHR33498">
    <property type="entry name" value="TRANSPOSASE FOR INSERTION SEQUENCE ELEMENT IS1557"/>
    <property type="match status" value="1"/>
</dbReference>
<feature type="domain" description="Transposase IS204/IS1001/IS1096/IS1165 DDE" evidence="1">
    <location>
        <begin position="26"/>
        <end position="158"/>
    </location>
</feature>
<reference evidence="2 3" key="1">
    <citation type="submission" date="2014-04" db="EMBL/GenBank/DDBJ databases">
        <authorList>
            <person name="Sears C."/>
            <person name="Carroll K."/>
            <person name="Sack B.R."/>
            <person name="Qadri F."/>
            <person name="Myers L.L."/>
            <person name="Chung G.-T."/>
            <person name="Escheverria P."/>
            <person name="Fraser C.M."/>
            <person name="Sadzewicz L."/>
            <person name="Shefchek K.A."/>
            <person name="Tallon L."/>
            <person name="Das S.P."/>
            <person name="Daugherty S."/>
            <person name="Mongodin E.F."/>
        </authorList>
    </citation>
    <scope>NUCLEOTIDE SEQUENCE [LARGE SCALE GENOMIC DNA]</scope>
    <source>
        <strain evidence="2 3">3975 RP4</strain>
    </source>
</reference>
<comment type="caution">
    <text evidence="2">The sequence shown here is derived from an EMBL/GenBank/DDBJ whole genome shotgun (WGS) entry which is preliminary data.</text>
</comment>
<feature type="non-terminal residue" evidence="2">
    <location>
        <position position="1"/>
    </location>
</feature>
<dbReference type="Proteomes" id="UP000027661">
    <property type="component" value="Unassembled WGS sequence"/>
</dbReference>
<dbReference type="Pfam" id="PF01610">
    <property type="entry name" value="DDE_Tnp_ISL3"/>
    <property type="match status" value="1"/>
</dbReference>
<organism evidence="2 3">
    <name type="scientific">Phocaeicola vulgatus str. 3975 RP4</name>
    <dbReference type="NCBI Taxonomy" id="1339352"/>
    <lineage>
        <taxon>Bacteria</taxon>
        <taxon>Pseudomonadati</taxon>
        <taxon>Bacteroidota</taxon>
        <taxon>Bacteroidia</taxon>
        <taxon>Bacteroidales</taxon>
        <taxon>Bacteroidaceae</taxon>
        <taxon>Phocaeicola</taxon>
    </lineage>
</organism>
<evidence type="ECO:0000313" key="3">
    <source>
        <dbReference type="Proteomes" id="UP000027661"/>
    </source>
</evidence>
<evidence type="ECO:0000313" key="2">
    <source>
        <dbReference type="EMBL" id="KDS44207.1"/>
    </source>
</evidence>
<protein>
    <submittedName>
        <fullName evidence="2">Transposase family protein</fullName>
    </submittedName>
</protein>
<accession>A0A069S2A8</accession>
<evidence type="ECO:0000259" key="1">
    <source>
        <dbReference type="Pfam" id="PF01610"/>
    </source>
</evidence>
<dbReference type="InterPro" id="IPR047951">
    <property type="entry name" value="Transpos_ISL3"/>
</dbReference>
<dbReference type="RefSeq" id="WP_032953650.1">
    <property type="nucleotide sequence ID" value="NZ_JNHM01000165.1"/>
</dbReference>
<dbReference type="AlphaFoldDB" id="A0A069S2A8"/>
<proteinExistence type="predicted"/>
<dbReference type="PANTHER" id="PTHR33498:SF1">
    <property type="entry name" value="TRANSPOSASE FOR INSERTION SEQUENCE ELEMENT IS1557"/>
    <property type="match status" value="1"/>
</dbReference>
<dbReference type="PATRIC" id="fig|1339352.3.peg.4060"/>